<dbReference type="Proteomes" id="UP000198415">
    <property type="component" value="Unassembled WGS sequence"/>
</dbReference>
<reference evidence="1 2" key="1">
    <citation type="submission" date="2017-06" db="EMBL/GenBank/DDBJ databases">
        <authorList>
            <person name="Kim H.J."/>
            <person name="Triplett B.A."/>
        </authorList>
    </citation>
    <scope>NUCLEOTIDE SEQUENCE [LARGE SCALE GENOMIC DNA]</scope>
    <source>
        <strain evidence="1 2">DSM 43151</strain>
    </source>
</reference>
<dbReference type="EMBL" id="FZNR01000010">
    <property type="protein sequence ID" value="SNS10567.1"/>
    <property type="molecule type" value="Genomic_DNA"/>
</dbReference>
<evidence type="ECO:0000313" key="2">
    <source>
        <dbReference type="Proteomes" id="UP000198415"/>
    </source>
</evidence>
<accession>A0A239BRB9</accession>
<sequence length="91" mass="9291">MLLTEAGHGPRPRVGRIVSGRLVLRFDPVDSLPGGRDIPVAVGLGGPVPGVLVDGSVNGLRLTEARWISEVLGTGLPDGAAGSSEVPSISW</sequence>
<proteinExistence type="predicted"/>
<gene>
    <name evidence="1" type="ORF">SAMN06264365_11093</name>
</gene>
<evidence type="ECO:0000313" key="1">
    <source>
        <dbReference type="EMBL" id="SNS10567.1"/>
    </source>
</evidence>
<dbReference type="AlphaFoldDB" id="A0A239BRB9"/>
<name>A0A239BRB9_9ACTN</name>
<organism evidence="1 2">
    <name type="scientific">Actinoplanes regularis</name>
    <dbReference type="NCBI Taxonomy" id="52697"/>
    <lineage>
        <taxon>Bacteria</taxon>
        <taxon>Bacillati</taxon>
        <taxon>Actinomycetota</taxon>
        <taxon>Actinomycetes</taxon>
        <taxon>Micromonosporales</taxon>
        <taxon>Micromonosporaceae</taxon>
        <taxon>Actinoplanes</taxon>
    </lineage>
</organism>
<protein>
    <submittedName>
        <fullName evidence="1">Uncharacterized protein</fullName>
    </submittedName>
</protein>
<keyword evidence="2" id="KW-1185">Reference proteome</keyword>